<proteinExistence type="predicted"/>
<dbReference type="AlphaFoldDB" id="A0A0F9LV42"/>
<protein>
    <submittedName>
        <fullName evidence="1">Uncharacterized protein</fullName>
    </submittedName>
</protein>
<organism evidence="1">
    <name type="scientific">marine sediment metagenome</name>
    <dbReference type="NCBI Taxonomy" id="412755"/>
    <lineage>
        <taxon>unclassified sequences</taxon>
        <taxon>metagenomes</taxon>
        <taxon>ecological metagenomes</taxon>
    </lineage>
</organism>
<evidence type="ECO:0000313" key="1">
    <source>
        <dbReference type="EMBL" id="KKM90941.1"/>
    </source>
</evidence>
<sequence>MTENFVGRTAGETRKHIYVEPFGYPLRVCNWNIPAHDFIEVGTAPMCTFCQAVKDGVRSSYMKVDLA</sequence>
<comment type="caution">
    <text evidence="1">The sequence shown here is derived from an EMBL/GenBank/DDBJ whole genome shotgun (WGS) entry which is preliminary data.</text>
</comment>
<dbReference type="EMBL" id="LAZR01006606">
    <property type="protein sequence ID" value="KKM90941.1"/>
    <property type="molecule type" value="Genomic_DNA"/>
</dbReference>
<gene>
    <name evidence="1" type="ORF">LCGC14_1233610</name>
</gene>
<accession>A0A0F9LV42</accession>
<reference evidence="1" key="1">
    <citation type="journal article" date="2015" name="Nature">
        <title>Complex archaea that bridge the gap between prokaryotes and eukaryotes.</title>
        <authorList>
            <person name="Spang A."/>
            <person name="Saw J.H."/>
            <person name="Jorgensen S.L."/>
            <person name="Zaremba-Niedzwiedzka K."/>
            <person name="Martijn J."/>
            <person name="Lind A.E."/>
            <person name="van Eijk R."/>
            <person name="Schleper C."/>
            <person name="Guy L."/>
            <person name="Ettema T.J."/>
        </authorList>
    </citation>
    <scope>NUCLEOTIDE SEQUENCE</scope>
</reference>
<name>A0A0F9LV42_9ZZZZ</name>